<feature type="compositionally biased region" description="Basic and acidic residues" evidence="1">
    <location>
        <begin position="29"/>
        <end position="38"/>
    </location>
</feature>
<feature type="compositionally biased region" description="Polar residues" evidence="1">
    <location>
        <begin position="39"/>
        <end position="60"/>
    </location>
</feature>
<protein>
    <submittedName>
        <fullName evidence="2">Uncharacterized protein</fullName>
    </submittedName>
</protein>
<evidence type="ECO:0000313" key="2">
    <source>
        <dbReference type="EMBL" id="EYC40115.1"/>
    </source>
</evidence>
<feature type="region of interest" description="Disordered" evidence="1">
    <location>
        <begin position="321"/>
        <end position="361"/>
    </location>
</feature>
<feature type="compositionally biased region" description="Low complexity" evidence="1">
    <location>
        <begin position="222"/>
        <end position="231"/>
    </location>
</feature>
<feature type="compositionally biased region" description="Polar residues" evidence="1">
    <location>
        <begin position="321"/>
        <end position="353"/>
    </location>
</feature>
<gene>
    <name evidence="2" type="primary">Acey_s0628.g831</name>
    <name evidence="2" type="ORF">Y032_0628g831</name>
</gene>
<reference evidence="3" key="1">
    <citation type="journal article" date="2015" name="Nat. Genet.">
        <title>The genome and transcriptome of the zoonotic hookworm Ancylostoma ceylanicum identify infection-specific gene families.</title>
        <authorList>
            <person name="Schwarz E.M."/>
            <person name="Hu Y."/>
            <person name="Antoshechkin I."/>
            <person name="Miller M.M."/>
            <person name="Sternberg P.W."/>
            <person name="Aroian R.V."/>
        </authorList>
    </citation>
    <scope>NUCLEOTIDE SEQUENCE</scope>
    <source>
        <strain evidence="3">HY135</strain>
    </source>
</reference>
<dbReference type="STRING" id="53326.A0A016WKG3"/>
<feature type="compositionally biased region" description="Polar residues" evidence="1">
    <location>
        <begin position="1"/>
        <end position="28"/>
    </location>
</feature>
<dbReference type="EMBL" id="JARK01000228">
    <property type="protein sequence ID" value="EYC40115.1"/>
    <property type="molecule type" value="Genomic_DNA"/>
</dbReference>
<evidence type="ECO:0000313" key="3">
    <source>
        <dbReference type="Proteomes" id="UP000024635"/>
    </source>
</evidence>
<dbReference type="Proteomes" id="UP000024635">
    <property type="component" value="Unassembled WGS sequence"/>
</dbReference>
<proteinExistence type="predicted"/>
<sequence>MQVESTKSLTGTTFSGSDTKVTTAQSTRPKTESEKITSHMESQGSTESSGLQKSSAHSKPTITTSGDSTTHTVDAHTTAPTGTTGEATKGITNSASTDAKEETTNAITTSAPMGASRETTMEITDIASTGVSSETIVQSASGEATVAGSTLAGTIGGTTVEDSGSSSSKKTDDTTGASQEITPHGSATNLDSTAELFTEASSAGQSERIISSDQTVSEHSSRTVSAGSSTSEPFLSEMTTSRLTEDHPISTHAQHSSSTKSSSELTSSSSSSYNLLNTSSFTGTGRAASTDVTSSLIHQTGTEGETTAFLAKSSIHTGYSDGKSSIQPSFVTSPSQEVTSVEGGSSRVTTTELPSDGTVEWPESTSAKISQIPRNQTSTAVTPILPTGISSSQRTTENVDLFANRTTISEYDCDVEDQIMATLQACGGTAATPAGAQANNYKLFTPWNTKREEALRKVK</sequence>
<feature type="compositionally biased region" description="Polar residues" evidence="1">
    <location>
        <begin position="177"/>
        <end position="192"/>
    </location>
</feature>
<feature type="compositionally biased region" description="Low complexity" evidence="1">
    <location>
        <begin position="256"/>
        <end position="269"/>
    </location>
</feature>
<organism evidence="2 3">
    <name type="scientific">Ancylostoma ceylanicum</name>
    <dbReference type="NCBI Taxonomy" id="53326"/>
    <lineage>
        <taxon>Eukaryota</taxon>
        <taxon>Metazoa</taxon>
        <taxon>Ecdysozoa</taxon>
        <taxon>Nematoda</taxon>
        <taxon>Chromadorea</taxon>
        <taxon>Rhabditida</taxon>
        <taxon>Rhabditina</taxon>
        <taxon>Rhabditomorpha</taxon>
        <taxon>Strongyloidea</taxon>
        <taxon>Ancylostomatidae</taxon>
        <taxon>Ancylostomatinae</taxon>
        <taxon>Ancylostoma</taxon>
    </lineage>
</organism>
<feature type="compositionally biased region" description="Low complexity" evidence="1">
    <location>
        <begin position="61"/>
        <end position="90"/>
    </location>
</feature>
<evidence type="ECO:0000256" key="1">
    <source>
        <dbReference type="SAM" id="MobiDB-lite"/>
    </source>
</evidence>
<accession>A0A016WKG3</accession>
<feature type="compositionally biased region" description="Polar residues" evidence="1">
    <location>
        <begin position="104"/>
        <end position="114"/>
    </location>
</feature>
<dbReference type="OrthoDB" id="10526927at2759"/>
<comment type="caution">
    <text evidence="2">The sequence shown here is derived from an EMBL/GenBank/DDBJ whole genome shotgun (WGS) entry which is preliminary data.</text>
</comment>
<feature type="region of interest" description="Disordered" evidence="1">
    <location>
        <begin position="153"/>
        <end position="269"/>
    </location>
</feature>
<feature type="compositionally biased region" description="Polar residues" evidence="1">
    <location>
        <begin position="199"/>
        <end position="218"/>
    </location>
</feature>
<name>A0A016WKG3_9BILA</name>
<feature type="compositionally biased region" description="Low complexity" evidence="1">
    <location>
        <begin position="157"/>
        <end position="168"/>
    </location>
</feature>
<keyword evidence="3" id="KW-1185">Reference proteome</keyword>
<feature type="region of interest" description="Disordered" evidence="1">
    <location>
        <begin position="1"/>
        <end position="114"/>
    </location>
</feature>
<dbReference type="AlphaFoldDB" id="A0A016WKG3"/>